<name>A0A8S5MP50_9CAUD</name>
<evidence type="ECO:0000313" key="1">
    <source>
        <dbReference type="EMBL" id="DAD83922.1"/>
    </source>
</evidence>
<protein>
    <submittedName>
        <fullName evidence="1">Uncharacterized protein</fullName>
    </submittedName>
</protein>
<organism evidence="1">
    <name type="scientific">Siphoviridae sp. ctZZK17</name>
    <dbReference type="NCBI Taxonomy" id="2826384"/>
    <lineage>
        <taxon>Viruses</taxon>
        <taxon>Duplodnaviria</taxon>
        <taxon>Heunggongvirae</taxon>
        <taxon>Uroviricota</taxon>
        <taxon>Caudoviricetes</taxon>
    </lineage>
</organism>
<dbReference type="EMBL" id="BK014947">
    <property type="protein sequence ID" value="DAD83922.1"/>
    <property type="molecule type" value="Genomic_DNA"/>
</dbReference>
<proteinExistence type="predicted"/>
<reference evidence="1" key="1">
    <citation type="journal article" date="2021" name="Proc. Natl. Acad. Sci. U.S.A.">
        <title>A Catalog of Tens of Thousands of Viruses from Human Metagenomes Reveals Hidden Associations with Chronic Diseases.</title>
        <authorList>
            <person name="Tisza M.J."/>
            <person name="Buck C.B."/>
        </authorList>
    </citation>
    <scope>NUCLEOTIDE SEQUENCE</scope>
    <source>
        <strain evidence="1">CtZZK17</strain>
    </source>
</reference>
<accession>A0A8S5MP50</accession>
<sequence>MCRERCTDKRSSQRRMNSWECTFEKQIGCRS</sequence>